<evidence type="ECO:0008006" key="3">
    <source>
        <dbReference type="Google" id="ProtNLM"/>
    </source>
</evidence>
<organism evidence="1 2">
    <name type="scientific">Candidatus Choladousia intestinavium</name>
    <dbReference type="NCBI Taxonomy" id="2840727"/>
    <lineage>
        <taxon>Bacteria</taxon>
        <taxon>Bacillati</taxon>
        <taxon>Bacillota</taxon>
        <taxon>Clostridia</taxon>
        <taxon>Lachnospirales</taxon>
        <taxon>Lachnospiraceae</taxon>
        <taxon>Lachnospiraceae incertae sedis</taxon>
        <taxon>Candidatus Choladousia</taxon>
    </lineage>
</organism>
<dbReference type="Proteomes" id="UP000886757">
    <property type="component" value="Unassembled WGS sequence"/>
</dbReference>
<dbReference type="AlphaFoldDB" id="A0A9D1ABE9"/>
<dbReference type="Gene3D" id="3.40.1440.10">
    <property type="entry name" value="GIY-YIG endonuclease"/>
    <property type="match status" value="1"/>
</dbReference>
<feature type="non-terminal residue" evidence="1">
    <location>
        <position position="175"/>
    </location>
</feature>
<evidence type="ECO:0000313" key="1">
    <source>
        <dbReference type="EMBL" id="HIR13056.1"/>
    </source>
</evidence>
<accession>A0A9D1ABE9</accession>
<protein>
    <recommendedName>
        <fullName evidence="3">GIY-YIG domain-containing protein</fullName>
    </recommendedName>
</protein>
<gene>
    <name evidence="1" type="ORF">IAB31_03920</name>
</gene>
<evidence type="ECO:0000313" key="2">
    <source>
        <dbReference type="Proteomes" id="UP000886757"/>
    </source>
</evidence>
<proteinExistence type="predicted"/>
<comment type="caution">
    <text evidence="1">The sequence shown here is derived from an EMBL/GenBank/DDBJ whole genome shotgun (WGS) entry which is preliminary data.</text>
</comment>
<reference evidence="1" key="1">
    <citation type="submission" date="2020-10" db="EMBL/GenBank/DDBJ databases">
        <authorList>
            <person name="Gilroy R."/>
        </authorList>
    </citation>
    <scope>NUCLEOTIDE SEQUENCE</scope>
    <source>
        <strain evidence="1">ChiSjej4B22-8148</strain>
    </source>
</reference>
<dbReference type="SUPFAM" id="SSF82771">
    <property type="entry name" value="GIY-YIG endonuclease"/>
    <property type="match status" value="1"/>
</dbReference>
<dbReference type="EMBL" id="DVGK01000043">
    <property type="protein sequence ID" value="HIR13056.1"/>
    <property type="molecule type" value="Genomic_DNA"/>
</dbReference>
<dbReference type="InterPro" id="IPR035901">
    <property type="entry name" value="GIY-YIG_endonuc_sf"/>
</dbReference>
<reference evidence="1" key="2">
    <citation type="journal article" date="2021" name="PeerJ">
        <title>Extensive microbial diversity within the chicken gut microbiome revealed by metagenomics and culture.</title>
        <authorList>
            <person name="Gilroy R."/>
            <person name="Ravi A."/>
            <person name="Getino M."/>
            <person name="Pursley I."/>
            <person name="Horton D.L."/>
            <person name="Alikhan N.F."/>
            <person name="Baker D."/>
            <person name="Gharbi K."/>
            <person name="Hall N."/>
            <person name="Watson M."/>
            <person name="Adriaenssens E.M."/>
            <person name="Foster-Nyarko E."/>
            <person name="Jarju S."/>
            <person name="Secka A."/>
            <person name="Antonio M."/>
            <person name="Oren A."/>
            <person name="Chaudhuri R.R."/>
            <person name="La Ragione R."/>
            <person name="Hildebrand F."/>
            <person name="Pallen M.J."/>
        </authorList>
    </citation>
    <scope>NUCLEOTIDE SEQUENCE</scope>
    <source>
        <strain evidence="1">ChiSjej4B22-8148</strain>
    </source>
</reference>
<name>A0A9D1ABE9_9FIRM</name>
<sequence>MCKNSGGIYVILNLIDCKAYVGQAKNFSNRTHTLELYGGNDNNKALQTDYMNDDLELIYFVIGRYVGKYINDYDKHTFDRYEKLFMTLMEDLGFSLYNRNIKREDRTFEKLKFSEKDYDDALKELKNDFIIRFNMDPDYLSRASIPVRQQALDFYADKRLKSSNASSTSSDVNFG</sequence>